<proteinExistence type="predicted"/>
<organism evidence="6 7">
    <name type="scientific">Nonomuraea typhae</name>
    <dbReference type="NCBI Taxonomy" id="2603600"/>
    <lineage>
        <taxon>Bacteria</taxon>
        <taxon>Bacillati</taxon>
        <taxon>Actinomycetota</taxon>
        <taxon>Actinomycetes</taxon>
        <taxon>Streptosporangiales</taxon>
        <taxon>Streptosporangiaceae</taxon>
        <taxon>Nonomuraea</taxon>
    </lineage>
</organism>
<dbReference type="SUPFAM" id="SSF46689">
    <property type="entry name" value="Homeodomain-like"/>
    <property type="match status" value="1"/>
</dbReference>
<dbReference type="InterPro" id="IPR036271">
    <property type="entry name" value="Tet_transcr_reg_TetR-rel_C_sf"/>
</dbReference>
<keyword evidence="3" id="KW-0804">Transcription</keyword>
<dbReference type="Pfam" id="PF00440">
    <property type="entry name" value="TetR_N"/>
    <property type="match status" value="1"/>
</dbReference>
<keyword evidence="1" id="KW-0805">Transcription regulation</keyword>
<sequence length="196" mass="20751">MGRIAGVTAAETRERLLRAAADVFAERGYDGTRVADIAASAGVSNGALYAHFGSKADLLVAALRAYGPRMLAEMLTAEPDRSITDLLLIVGSRLPDRKEAEGYLIVEALVAARRDEELARPMRGYIGGRADWLAGLVEAAQHAGEIDSGLSPEALAHFCLLLALGSALISPDLHHVDGQEWTQLLSRVVTALGAPP</sequence>
<name>A0ABW7YW27_9ACTN</name>
<keyword evidence="7" id="KW-1185">Reference proteome</keyword>
<feature type="DNA-binding region" description="H-T-H motif" evidence="4">
    <location>
        <begin position="33"/>
        <end position="52"/>
    </location>
</feature>
<dbReference type="PANTHER" id="PTHR47506">
    <property type="entry name" value="TRANSCRIPTIONAL REGULATORY PROTEIN"/>
    <property type="match status" value="1"/>
</dbReference>
<evidence type="ECO:0000256" key="3">
    <source>
        <dbReference type="ARBA" id="ARBA00023163"/>
    </source>
</evidence>
<dbReference type="Proteomes" id="UP001612741">
    <property type="component" value="Unassembled WGS sequence"/>
</dbReference>
<protein>
    <submittedName>
        <fullName evidence="6">TetR family transcriptional regulator</fullName>
    </submittedName>
</protein>
<evidence type="ECO:0000313" key="6">
    <source>
        <dbReference type="EMBL" id="MFI6500071.1"/>
    </source>
</evidence>
<evidence type="ECO:0000256" key="2">
    <source>
        <dbReference type="ARBA" id="ARBA00023125"/>
    </source>
</evidence>
<gene>
    <name evidence="6" type="ORF">ACIBG2_21990</name>
</gene>
<reference evidence="6 7" key="1">
    <citation type="submission" date="2024-10" db="EMBL/GenBank/DDBJ databases">
        <title>The Natural Products Discovery Center: Release of the First 8490 Sequenced Strains for Exploring Actinobacteria Biosynthetic Diversity.</title>
        <authorList>
            <person name="Kalkreuter E."/>
            <person name="Kautsar S.A."/>
            <person name="Yang D."/>
            <person name="Bader C.D."/>
            <person name="Teijaro C.N."/>
            <person name="Fluegel L."/>
            <person name="Davis C.M."/>
            <person name="Simpson J.R."/>
            <person name="Lauterbach L."/>
            <person name="Steele A.D."/>
            <person name="Gui C."/>
            <person name="Meng S."/>
            <person name="Li G."/>
            <person name="Viehrig K."/>
            <person name="Ye F."/>
            <person name="Su P."/>
            <person name="Kiefer A.F."/>
            <person name="Nichols A."/>
            <person name="Cepeda A.J."/>
            <person name="Yan W."/>
            <person name="Fan B."/>
            <person name="Jiang Y."/>
            <person name="Adhikari A."/>
            <person name="Zheng C.-J."/>
            <person name="Schuster L."/>
            <person name="Cowan T.M."/>
            <person name="Smanski M.J."/>
            <person name="Chevrette M.G."/>
            <person name="De Carvalho L.P.S."/>
            <person name="Shen B."/>
        </authorList>
    </citation>
    <scope>NUCLEOTIDE SEQUENCE [LARGE SCALE GENOMIC DNA]</scope>
    <source>
        <strain evidence="6 7">NPDC050545</strain>
    </source>
</reference>
<dbReference type="Gene3D" id="1.10.357.10">
    <property type="entry name" value="Tetracycline Repressor, domain 2"/>
    <property type="match status" value="1"/>
</dbReference>
<dbReference type="InterPro" id="IPR009057">
    <property type="entry name" value="Homeodomain-like_sf"/>
</dbReference>
<dbReference type="PRINTS" id="PR00455">
    <property type="entry name" value="HTHTETR"/>
</dbReference>
<accession>A0ABW7YW27</accession>
<dbReference type="InterPro" id="IPR001647">
    <property type="entry name" value="HTH_TetR"/>
</dbReference>
<dbReference type="EMBL" id="JBITGY010000005">
    <property type="protein sequence ID" value="MFI6500071.1"/>
    <property type="molecule type" value="Genomic_DNA"/>
</dbReference>
<feature type="domain" description="HTH tetR-type" evidence="5">
    <location>
        <begin position="10"/>
        <end position="70"/>
    </location>
</feature>
<keyword evidence="2 4" id="KW-0238">DNA-binding</keyword>
<evidence type="ECO:0000256" key="1">
    <source>
        <dbReference type="ARBA" id="ARBA00023015"/>
    </source>
</evidence>
<evidence type="ECO:0000259" key="5">
    <source>
        <dbReference type="PROSITE" id="PS50977"/>
    </source>
</evidence>
<dbReference type="SUPFAM" id="SSF48498">
    <property type="entry name" value="Tetracyclin repressor-like, C-terminal domain"/>
    <property type="match status" value="1"/>
</dbReference>
<evidence type="ECO:0000256" key="4">
    <source>
        <dbReference type="PROSITE-ProRule" id="PRU00335"/>
    </source>
</evidence>
<dbReference type="PROSITE" id="PS50977">
    <property type="entry name" value="HTH_TETR_2"/>
    <property type="match status" value="1"/>
</dbReference>
<dbReference type="PANTHER" id="PTHR47506:SF1">
    <property type="entry name" value="HTH-TYPE TRANSCRIPTIONAL REGULATOR YJDC"/>
    <property type="match status" value="1"/>
</dbReference>
<evidence type="ECO:0000313" key="7">
    <source>
        <dbReference type="Proteomes" id="UP001612741"/>
    </source>
</evidence>
<comment type="caution">
    <text evidence="6">The sequence shown here is derived from an EMBL/GenBank/DDBJ whole genome shotgun (WGS) entry which is preliminary data.</text>
</comment>
<dbReference type="RefSeq" id="WP_397083740.1">
    <property type="nucleotide sequence ID" value="NZ_JBITGY010000005.1"/>
</dbReference>